<accession>A0ABU8W0Q0</accession>
<evidence type="ECO:0000259" key="10">
    <source>
        <dbReference type="PROSITE" id="PS50885"/>
    </source>
</evidence>
<dbReference type="PANTHER" id="PTHR24421">
    <property type="entry name" value="NITRATE/NITRITE SENSOR PROTEIN NARX-RELATED"/>
    <property type="match status" value="1"/>
</dbReference>
<keyword evidence="12" id="KW-1185">Reference proteome</keyword>
<dbReference type="RefSeq" id="WP_340363877.1">
    <property type="nucleotide sequence ID" value="NZ_JBBKZV010000006.1"/>
</dbReference>
<evidence type="ECO:0000313" key="11">
    <source>
        <dbReference type="EMBL" id="MEJ8822831.1"/>
    </source>
</evidence>
<dbReference type="SMART" id="SM00304">
    <property type="entry name" value="HAMP"/>
    <property type="match status" value="1"/>
</dbReference>
<dbReference type="SMART" id="SM00387">
    <property type="entry name" value="HATPase_c"/>
    <property type="match status" value="1"/>
</dbReference>
<sequence>MSLRLKINLIVVALTVIFTAAILAIEMRSMRESVHEETVAANRVAALLLQGQALRYAAQGTPAMLAFLQSIGRIRSNDLTLFDAQGNELYRSPSPTYKAGRDAPEWFSDLISPTPSVQSIAFPDGKLVVRANASRAEIDAWDYMLNLGLGALAFLVAVNAMVFWLVGRAVRPFGQIVQALDQVQGGRFDAVLPPLAGKEAAAIGAAFNRMVRELQGNIETERRAVRAESQLSDSRELTRWIDKHIEAERRLIARELHDELGQSVTAMRSMALSIATRMRPLDPQAEQAARLIADESSRLYDAMHGIIPRLTPLVLDNFGLAEALNDLIERTQRTHADVQIALEVDLADAVLGADASLALYRAAQEGITNAMRHGKATRLRLTLESRAGEVRLALLDDGTGFAPEDLHRGEHYGLRWLAERVQALGGAFEIESVQPHGARLQVRLPASGSKESA</sequence>
<feature type="transmembrane region" description="Helical" evidence="8">
    <location>
        <begin position="6"/>
        <end position="25"/>
    </location>
</feature>
<keyword evidence="8" id="KW-1133">Transmembrane helix</keyword>
<dbReference type="InterPro" id="IPR036890">
    <property type="entry name" value="HATPase_C_sf"/>
</dbReference>
<comment type="caution">
    <text evidence="11">The sequence shown here is derived from an EMBL/GenBank/DDBJ whole genome shotgun (WGS) entry which is preliminary data.</text>
</comment>
<evidence type="ECO:0000256" key="1">
    <source>
        <dbReference type="ARBA" id="ARBA00000085"/>
    </source>
</evidence>
<dbReference type="Gene3D" id="1.20.5.1930">
    <property type="match status" value="1"/>
</dbReference>
<dbReference type="CDD" id="cd16917">
    <property type="entry name" value="HATPase_UhpB-NarQ-NarX-like"/>
    <property type="match status" value="1"/>
</dbReference>
<evidence type="ECO:0000259" key="9">
    <source>
        <dbReference type="PROSITE" id="PS50109"/>
    </source>
</evidence>
<feature type="domain" description="HAMP" evidence="10">
    <location>
        <begin position="167"/>
        <end position="219"/>
    </location>
</feature>
<proteinExistence type="predicted"/>
<feature type="domain" description="Histidine kinase" evidence="9">
    <location>
        <begin position="255"/>
        <end position="448"/>
    </location>
</feature>
<dbReference type="Proteomes" id="UP001363010">
    <property type="component" value="Unassembled WGS sequence"/>
</dbReference>
<keyword evidence="4" id="KW-0597">Phosphoprotein</keyword>
<reference evidence="11 12" key="1">
    <citation type="submission" date="2024-03" db="EMBL/GenBank/DDBJ databases">
        <title>Novel species of the genus Variovorax.</title>
        <authorList>
            <person name="Liu Q."/>
            <person name="Xin Y.-H."/>
        </authorList>
    </citation>
    <scope>NUCLEOTIDE SEQUENCE [LARGE SCALE GENOMIC DNA]</scope>
    <source>
        <strain evidence="11 12">KACC 18501</strain>
    </source>
</reference>
<dbReference type="InterPro" id="IPR005467">
    <property type="entry name" value="His_kinase_dom"/>
</dbReference>
<dbReference type="Pfam" id="PF07730">
    <property type="entry name" value="HisKA_3"/>
    <property type="match status" value="1"/>
</dbReference>
<evidence type="ECO:0000256" key="8">
    <source>
        <dbReference type="SAM" id="Phobius"/>
    </source>
</evidence>
<dbReference type="CDD" id="cd06225">
    <property type="entry name" value="HAMP"/>
    <property type="match status" value="1"/>
</dbReference>
<dbReference type="Pfam" id="PF02518">
    <property type="entry name" value="HATPase_c"/>
    <property type="match status" value="1"/>
</dbReference>
<dbReference type="InterPro" id="IPR003594">
    <property type="entry name" value="HATPase_dom"/>
</dbReference>
<evidence type="ECO:0000256" key="5">
    <source>
        <dbReference type="ARBA" id="ARBA00022679"/>
    </source>
</evidence>
<dbReference type="EC" id="2.7.13.3" evidence="3"/>
<dbReference type="PANTHER" id="PTHR24421:SF58">
    <property type="entry name" value="SIGNAL TRANSDUCTION HISTIDINE-PROTEIN KINASE_PHOSPHATASE UHPB"/>
    <property type="match status" value="1"/>
</dbReference>
<dbReference type="EMBL" id="JBBKZV010000006">
    <property type="protein sequence ID" value="MEJ8822831.1"/>
    <property type="molecule type" value="Genomic_DNA"/>
</dbReference>
<keyword evidence="5" id="KW-0808">Transferase</keyword>
<keyword evidence="7" id="KW-0902">Two-component regulatory system</keyword>
<dbReference type="PROSITE" id="PS50109">
    <property type="entry name" value="HIS_KIN"/>
    <property type="match status" value="1"/>
</dbReference>
<dbReference type="GO" id="GO:0005524">
    <property type="term" value="F:ATP binding"/>
    <property type="evidence" value="ECO:0007669"/>
    <property type="project" value="UniProtKB-KW"/>
</dbReference>
<evidence type="ECO:0000256" key="2">
    <source>
        <dbReference type="ARBA" id="ARBA00004370"/>
    </source>
</evidence>
<evidence type="ECO:0000256" key="3">
    <source>
        <dbReference type="ARBA" id="ARBA00012438"/>
    </source>
</evidence>
<feature type="transmembrane region" description="Helical" evidence="8">
    <location>
        <begin position="143"/>
        <end position="166"/>
    </location>
</feature>
<keyword evidence="6" id="KW-0418">Kinase</keyword>
<dbReference type="InterPro" id="IPR050482">
    <property type="entry name" value="Sensor_HK_TwoCompSys"/>
</dbReference>
<gene>
    <name evidence="11" type="ORF">WKW80_12445</name>
</gene>
<dbReference type="Pfam" id="PF00672">
    <property type="entry name" value="HAMP"/>
    <property type="match status" value="1"/>
</dbReference>
<dbReference type="Gene3D" id="6.10.340.10">
    <property type="match status" value="1"/>
</dbReference>
<dbReference type="PROSITE" id="PS50885">
    <property type="entry name" value="HAMP"/>
    <property type="match status" value="1"/>
</dbReference>
<dbReference type="InterPro" id="IPR003660">
    <property type="entry name" value="HAMP_dom"/>
</dbReference>
<name>A0ABU8W0Q0_9BURK</name>
<organism evidence="11 12">
    <name type="scientific">Variovorax humicola</name>
    <dbReference type="NCBI Taxonomy" id="1769758"/>
    <lineage>
        <taxon>Bacteria</taxon>
        <taxon>Pseudomonadati</taxon>
        <taxon>Pseudomonadota</taxon>
        <taxon>Betaproteobacteria</taxon>
        <taxon>Burkholderiales</taxon>
        <taxon>Comamonadaceae</taxon>
        <taxon>Variovorax</taxon>
    </lineage>
</organism>
<keyword evidence="8" id="KW-0472">Membrane</keyword>
<protein>
    <recommendedName>
        <fullName evidence="3">histidine kinase</fullName>
        <ecNumber evidence="3">2.7.13.3</ecNumber>
    </recommendedName>
</protein>
<evidence type="ECO:0000256" key="4">
    <source>
        <dbReference type="ARBA" id="ARBA00022553"/>
    </source>
</evidence>
<dbReference type="SUPFAM" id="SSF55874">
    <property type="entry name" value="ATPase domain of HSP90 chaperone/DNA topoisomerase II/histidine kinase"/>
    <property type="match status" value="1"/>
</dbReference>
<keyword evidence="11" id="KW-0547">Nucleotide-binding</keyword>
<evidence type="ECO:0000256" key="7">
    <source>
        <dbReference type="ARBA" id="ARBA00023012"/>
    </source>
</evidence>
<comment type="catalytic activity">
    <reaction evidence="1">
        <text>ATP + protein L-histidine = ADP + protein N-phospho-L-histidine.</text>
        <dbReference type="EC" id="2.7.13.3"/>
    </reaction>
</comment>
<dbReference type="Gene3D" id="3.30.565.10">
    <property type="entry name" value="Histidine kinase-like ATPase, C-terminal domain"/>
    <property type="match status" value="1"/>
</dbReference>
<comment type="subcellular location">
    <subcellularLocation>
        <location evidence="2">Membrane</location>
    </subcellularLocation>
</comment>
<evidence type="ECO:0000256" key="6">
    <source>
        <dbReference type="ARBA" id="ARBA00022777"/>
    </source>
</evidence>
<dbReference type="InterPro" id="IPR011712">
    <property type="entry name" value="Sig_transdc_His_kin_sub3_dim/P"/>
</dbReference>
<keyword evidence="8" id="KW-0812">Transmembrane</keyword>
<evidence type="ECO:0000313" key="12">
    <source>
        <dbReference type="Proteomes" id="UP001363010"/>
    </source>
</evidence>
<keyword evidence="11" id="KW-0067">ATP-binding</keyword>